<evidence type="ECO:0000256" key="1">
    <source>
        <dbReference type="ARBA" id="ARBA00004651"/>
    </source>
</evidence>
<name>A0A556QS09_9BACT</name>
<keyword evidence="13" id="KW-1185">Reference proteome</keyword>
<evidence type="ECO:0000256" key="7">
    <source>
        <dbReference type="ARBA" id="ARBA00022989"/>
    </source>
</evidence>
<keyword evidence="7 9" id="KW-1133">Transmembrane helix</keyword>
<dbReference type="OrthoDB" id="544620at2"/>
<accession>A0A556QS09</accession>
<evidence type="ECO:0000313" key="13">
    <source>
        <dbReference type="Proteomes" id="UP000315648"/>
    </source>
</evidence>
<evidence type="ECO:0000256" key="6">
    <source>
        <dbReference type="ARBA" id="ARBA00022840"/>
    </source>
</evidence>
<evidence type="ECO:0000256" key="8">
    <source>
        <dbReference type="ARBA" id="ARBA00023136"/>
    </source>
</evidence>
<proteinExistence type="predicted"/>
<keyword evidence="2" id="KW-0813">Transport</keyword>
<gene>
    <name evidence="12" type="ORF">FPL22_09095</name>
</gene>
<dbReference type="InterPro" id="IPR003439">
    <property type="entry name" value="ABC_transporter-like_ATP-bd"/>
</dbReference>
<feature type="domain" description="ABC transmembrane type-1" evidence="11">
    <location>
        <begin position="30"/>
        <end position="320"/>
    </location>
</feature>
<evidence type="ECO:0000256" key="2">
    <source>
        <dbReference type="ARBA" id="ARBA00022448"/>
    </source>
</evidence>
<dbReference type="GO" id="GO:0005886">
    <property type="term" value="C:plasma membrane"/>
    <property type="evidence" value="ECO:0007669"/>
    <property type="project" value="UniProtKB-SubCell"/>
</dbReference>
<keyword evidence="5" id="KW-0547">Nucleotide-binding</keyword>
<keyword evidence="8 9" id="KW-0472">Membrane</keyword>
<dbReference type="AlphaFoldDB" id="A0A556QS09"/>
<keyword evidence="6 12" id="KW-0067">ATP-binding</keyword>
<comment type="caution">
    <text evidence="12">The sequence shown here is derived from an EMBL/GenBank/DDBJ whole genome shotgun (WGS) entry which is preliminary data.</text>
</comment>
<dbReference type="InterPro" id="IPR011527">
    <property type="entry name" value="ABC1_TM_dom"/>
</dbReference>
<dbReference type="PROSITE" id="PS50893">
    <property type="entry name" value="ABC_TRANSPORTER_2"/>
    <property type="match status" value="1"/>
</dbReference>
<dbReference type="PANTHER" id="PTHR24221:SF654">
    <property type="entry name" value="ATP-BINDING CASSETTE SUB-FAMILY B MEMBER 6"/>
    <property type="match status" value="1"/>
</dbReference>
<dbReference type="SUPFAM" id="SSF90123">
    <property type="entry name" value="ABC transporter transmembrane region"/>
    <property type="match status" value="1"/>
</dbReference>
<dbReference type="Proteomes" id="UP000315648">
    <property type="component" value="Unassembled WGS sequence"/>
</dbReference>
<evidence type="ECO:0000256" key="3">
    <source>
        <dbReference type="ARBA" id="ARBA00022475"/>
    </source>
</evidence>
<dbReference type="InterPro" id="IPR017871">
    <property type="entry name" value="ABC_transporter-like_CS"/>
</dbReference>
<feature type="transmembrane region" description="Helical" evidence="9">
    <location>
        <begin position="154"/>
        <end position="171"/>
    </location>
</feature>
<evidence type="ECO:0000256" key="4">
    <source>
        <dbReference type="ARBA" id="ARBA00022692"/>
    </source>
</evidence>
<dbReference type="InterPro" id="IPR039421">
    <property type="entry name" value="Type_1_exporter"/>
</dbReference>
<keyword evidence="4 9" id="KW-0812">Transmembrane</keyword>
<feature type="transmembrane region" description="Helical" evidence="9">
    <location>
        <begin position="27"/>
        <end position="49"/>
    </location>
</feature>
<dbReference type="SMART" id="SM00382">
    <property type="entry name" value="AAA"/>
    <property type="match status" value="1"/>
</dbReference>
<protein>
    <submittedName>
        <fullName evidence="12">ABC transporter ATP-binding protein</fullName>
    </submittedName>
</protein>
<dbReference type="Gene3D" id="3.40.50.300">
    <property type="entry name" value="P-loop containing nucleotide triphosphate hydrolases"/>
    <property type="match status" value="1"/>
</dbReference>
<dbReference type="PROSITE" id="PS00211">
    <property type="entry name" value="ABC_TRANSPORTER_1"/>
    <property type="match status" value="1"/>
</dbReference>
<dbReference type="Gene3D" id="1.20.1560.10">
    <property type="entry name" value="ABC transporter type 1, transmembrane domain"/>
    <property type="match status" value="1"/>
</dbReference>
<dbReference type="InterPro" id="IPR003593">
    <property type="entry name" value="AAA+_ATPase"/>
</dbReference>
<dbReference type="Pfam" id="PF00664">
    <property type="entry name" value="ABC_membrane"/>
    <property type="match status" value="1"/>
</dbReference>
<dbReference type="GO" id="GO:0034040">
    <property type="term" value="F:ATPase-coupled lipid transmembrane transporter activity"/>
    <property type="evidence" value="ECO:0007669"/>
    <property type="project" value="TreeGrafter"/>
</dbReference>
<dbReference type="PANTHER" id="PTHR24221">
    <property type="entry name" value="ATP-BINDING CASSETTE SUB-FAMILY B"/>
    <property type="match status" value="1"/>
</dbReference>
<dbReference type="RefSeq" id="WP_144229966.1">
    <property type="nucleotide sequence ID" value="NZ_CBCRVV010000007.1"/>
</dbReference>
<dbReference type="Pfam" id="PF00005">
    <property type="entry name" value="ABC_tran"/>
    <property type="match status" value="1"/>
</dbReference>
<evidence type="ECO:0000259" key="10">
    <source>
        <dbReference type="PROSITE" id="PS50893"/>
    </source>
</evidence>
<reference evidence="12 13" key="1">
    <citation type="submission" date="2019-07" db="EMBL/GenBank/DDBJ databases">
        <title>Description of 53C-WASEF.</title>
        <authorList>
            <person name="Pitt A."/>
            <person name="Hahn M.W."/>
        </authorList>
    </citation>
    <scope>NUCLEOTIDE SEQUENCE [LARGE SCALE GENOMIC DNA]</scope>
    <source>
        <strain evidence="12 13">53C-WASEF</strain>
    </source>
</reference>
<dbReference type="GO" id="GO:0005524">
    <property type="term" value="F:ATP binding"/>
    <property type="evidence" value="ECO:0007669"/>
    <property type="project" value="UniProtKB-KW"/>
</dbReference>
<feature type="transmembrane region" description="Helical" evidence="9">
    <location>
        <begin position="69"/>
        <end position="90"/>
    </location>
</feature>
<dbReference type="SUPFAM" id="SSF52540">
    <property type="entry name" value="P-loop containing nucleoside triphosphate hydrolases"/>
    <property type="match status" value="1"/>
</dbReference>
<dbReference type="PROSITE" id="PS50929">
    <property type="entry name" value="ABC_TM1F"/>
    <property type="match status" value="1"/>
</dbReference>
<dbReference type="GO" id="GO:0016887">
    <property type="term" value="F:ATP hydrolysis activity"/>
    <property type="evidence" value="ECO:0007669"/>
    <property type="project" value="InterPro"/>
</dbReference>
<feature type="domain" description="ABC transporter" evidence="10">
    <location>
        <begin position="354"/>
        <end position="588"/>
    </location>
</feature>
<sequence length="593" mass="66692">MTPPVAPSASSSAFRRHLWPLLRRHRWAIIAAVILVSLHGGAMTLQNVYPKWLFSEVLEPKNLATSERWHRLAWLIAGYLTVSIFLRMILWHCGYRIFTWARERIVFSLRAQFFRHVNHLCLRFHGEHHSGELFSYLFGTPLANVMQFFQQTSLLAPGAVIVIVSTLGLFWQWDWPIAVLLTVLCALSFWIMIYARNRIKIIQTDYQKTEGAVSGRVADLLRGNKAVKLHSMESSISVDFEQQAELIGRKSYERDVRSHVEWMKQETLTYFGYVSLLALCTWRYLDGQIDLGIVAACLAAYSGLNWPLQQIFNSVTLWAGCSASLDRIGTVLDTASTTPDPVSPVPVPKEPGELRFERVSFHYADGSPILHELDLVIPYGHRVAIVGPSGAGKSTLLQLLLRLYDPAQGNVRIAGIDVRDIAGRDLRRLFGVVPQDTFVFRSTLRDNIRLARPDADDAAIRRACEQANAWEFISRLPEGLDTPVGEGGSSLSGGQRQRIAIARVFLADPPYFVFDEATSALDTLSEQLIQEAIEKNLTGRTALFVAHRLSTVKNCDRILVMEAGSIVQDGSYDELLGRPGLFRELVHGQQLRE</sequence>
<evidence type="ECO:0000313" key="12">
    <source>
        <dbReference type="EMBL" id="TSJ79425.1"/>
    </source>
</evidence>
<feature type="transmembrane region" description="Helical" evidence="9">
    <location>
        <begin position="177"/>
        <end position="195"/>
    </location>
</feature>
<dbReference type="GO" id="GO:0140359">
    <property type="term" value="F:ABC-type transporter activity"/>
    <property type="evidence" value="ECO:0007669"/>
    <property type="project" value="InterPro"/>
</dbReference>
<keyword evidence="3" id="KW-1003">Cell membrane</keyword>
<dbReference type="EMBL" id="VMBG01000001">
    <property type="protein sequence ID" value="TSJ79425.1"/>
    <property type="molecule type" value="Genomic_DNA"/>
</dbReference>
<dbReference type="InterPro" id="IPR027417">
    <property type="entry name" value="P-loop_NTPase"/>
</dbReference>
<organism evidence="12 13">
    <name type="scientific">Rariglobus hedericola</name>
    <dbReference type="NCBI Taxonomy" id="2597822"/>
    <lineage>
        <taxon>Bacteria</taxon>
        <taxon>Pseudomonadati</taxon>
        <taxon>Verrucomicrobiota</taxon>
        <taxon>Opitutia</taxon>
        <taxon>Opitutales</taxon>
        <taxon>Opitutaceae</taxon>
        <taxon>Rariglobus</taxon>
    </lineage>
</organism>
<dbReference type="InterPro" id="IPR036640">
    <property type="entry name" value="ABC1_TM_sf"/>
</dbReference>
<evidence type="ECO:0000256" key="5">
    <source>
        <dbReference type="ARBA" id="ARBA00022741"/>
    </source>
</evidence>
<evidence type="ECO:0000256" key="9">
    <source>
        <dbReference type="SAM" id="Phobius"/>
    </source>
</evidence>
<dbReference type="FunFam" id="3.40.50.300:FF:000299">
    <property type="entry name" value="ABC transporter ATP-binding protein/permease"/>
    <property type="match status" value="1"/>
</dbReference>
<dbReference type="CDD" id="cd07346">
    <property type="entry name" value="ABC_6TM_exporters"/>
    <property type="match status" value="1"/>
</dbReference>
<comment type="subcellular location">
    <subcellularLocation>
        <location evidence="1">Cell membrane</location>
        <topology evidence="1">Multi-pass membrane protein</topology>
    </subcellularLocation>
</comment>
<evidence type="ECO:0000259" key="11">
    <source>
        <dbReference type="PROSITE" id="PS50929"/>
    </source>
</evidence>